<organism evidence="1 2">
    <name type="scientific">Stephania cephalantha</name>
    <dbReference type="NCBI Taxonomy" id="152367"/>
    <lineage>
        <taxon>Eukaryota</taxon>
        <taxon>Viridiplantae</taxon>
        <taxon>Streptophyta</taxon>
        <taxon>Embryophyta</taxon>
        <taxon>Tracheophyta</taxon>
        <taxon>Spermatophyta</taxon>
        <taxon>Magnoliopsida</taxon>
        <taxon>Ranunculales</taxon>
        <taxon>Menispermaceae</taxon>
        <taxon>Menispermoideae</taxon>
        <taxon>Cissampelideae</taxon>
        <taxon>Stephania</taxon>
    </lineage>
</organism>
<dbReference type="AlphaFoldDB" id="A0AAP0HWX6"/>
<dbReference type="Proteomes" id="UP001419268">
    <property type="component" value="Unassembled WGS sequence"/>
</dbReference>
<evidence type="ECO:0000313" key="1">
    <source>
        <dbReference type="EMBL" id="KAK9104683.1"/>
    </source>
</evidence>
<sequence length="249" mass="26754">MPTPKYGLGPHHDLRLSSSSRAIHREEELRRSHASLFTVVVSSGIDRSSNAPPRRCPKPITRALLLSSPPRRSATVLCCRRCSFSPASLLLAGAAGAETPPSSSASSVARCYTVAHRHPPQSRHLLRPPRHREPPYALLVAAAQGTSVRAADSPARLLAWSFAPSLAAAPRRRTKWSGLVVSTRELSSRLALAGPDGLNPLSEHLPCVVAPVKYSSSIVVEHLEFSPPLVIVTDPSSTRGKELVIGDFL</sequence>
<protein>
    <submittedName>
        <fullName evidence="1">Uncharacterized protein</fullName>
    </submittedName>
</protein>
<proteinExistence type="predicted"/>
<name>A0AAP0HWX6_9MAGN</name>
<keyword evidence="2" id="KW-1185">Reference proteome</keyword>
<evidence type="ECO:0000313" key="2">
    <source>
        <dbReference type="Proteomes" id="UP001419268"/>
    </source>
</evidence>
<accession>A0AAP0HWX6</accession>
<reference evidence="1 2" key="1">
    <citation type="submission" date="2024-01" db="EMBL/GenBank/DDBJ databases">
        <title>Genome assemblies of Stephania.</title>
        <authorList>
            <person name="Yang L."/>
        </authorList>
    </citation>
    <scope>NUCLEOTIDE SEQUENCE [LARGE SCALE GENOMIC DNA]</scope>
    <source>
        <strain evidence="1">JXDWG</strain>
        <tissue evidence="1">Leaf</tissue>
    </source>
</reference>
<dbReference type="EMBL" id="JBBNAG010000009">
    <property type="protein sequence ID" value="KAK9104683.1"/>
    <property type="molecule type" value="Genomic_DNA"/>
</dbReference>
<gene>
    <name evidence="1" type="ORF">Scep_021527</name>
</gene>
<comment type="caution">
    <text evidence="1">The sequence shown here is derived from an EMBL/GenBank/DDBJ whole genome shotgun (WGS) entry which is preliminary data.</text>
</comment>